<dbReference type="EMBL" id="JAYJJT010000028">
    <property type="protein sequence ID" value="MEB3051837.1"/>
    <property type="molecule type" value="Genomic_DNA"/>
</dbReference>
<name>A0ABU5YP44_9MYCO</name>
<dbReference type="Gene3D" id="3.40.30.10">
    <property type="entry name" value="Glutaredoxin"/>
    <property type="match status" value="1"/>
</dbReference>
<dbReference type="InterPro" id="IPR036249">
    <property type="entry name" value="Thioredoxin-like_sf"/>
</dbReference>
<evidence type="ECO:0000313" key="1">
    <source>
        <dbReference type="EMBL" id="MEB3051837.1"/>
    </source>
</evidence>
<keyword evidence="2" id="KW-1185">Reference proteome</keyword>
<sequence length="164" mass="17894">MTPDTQPAALAPELDVAEWIGQPSPLASLRGRVVLVETFQMLCPGCIRYGLPQAQRVHRMFPETAVIGLHTVFEHHEVTGPEALKVFLSEFGIHFPVGIDRHEDGNSMPVTMRRYGLQGTPSTLVIDRAGRLRFQHLGAIDDLALGILLGQLHAESADSPPQGS</sequence>
<dbReference type="PANTHER" id="PTHR42852">
    <property type="entry name" value="THIOL:DISULFIDE INTERCHANGE PROTEIN DSBE"/>
    <property type="match status" value="1"/>
</dbReference>
<reference evidence="1 2" key="1">
    <citation type="submission" date="2023-12" db="EMBL/GenBank/DDBJ databases">
        <title>Description of new species of Mycobacterium terrae complex isolated from sewage at the Sao Paulo Zoological Park Foundation in Brazil.</title>
        <authorList>
            <person name="Romagnoli C.L."/>
            <person name="Conceicao E.C."/>
            <person name="Machado E."/>
            <person name="Barreto L.B.P.F."/>
            <person name="Sharma A."/>
            <person name="Silva N.M."/>
            <person name="Marques L.E."/>
            <person name="Juliana M.A."/>
            <person name="Lourenco M.C.S."/>
            <person name="Digiampietri L.A."/>
            <person name="Suffys P.N."/>
            <person name="Viana-Niero C."/>
        </authorList>
    </citation>
    <scope>NUCLEOTIDE SEQUENCE [LARGE SCALE GENOMIC DNA]</scope>
    <source>
        <strain evidence="1 2">MYC123</strain>
    </source>
</reference>
<gene>
    <name evidence="1" type="ORF">KV112_19170</name>
</gene>
<evidence type="ECO:0000313" key="2">
    <source>
        <dbReference type="Proteomes" id="UP001299046"/>
    </source>
</evidence>
<dbReference type="CDD" id="cd02966">
    <property type="entry name" value="TlpA_like_family"/>
    <property type="match status" value="1"/>
</dbReference>
<dbReference type="Proteomes" id="UP001299046">
    <property type="component" value="Unassembled WGS sequence"/>
</dbReference>
<accession>A0ABU5YP44</accession>
<proteinExistence type="predicted"/>
<organism evidence="1 2">
    <name type="scientific">[Mycobacterium] zoologicum</name>
    <dbReference type="NCBI Taxonomy" id="2872311"/>
    <lineage>
        <taxon>Bacteria</taxon>
        <taxon>Bacillati</taxon>
        <taxon>Actinomycetota</taxon>
        <taxon>Actinomycetes</taxon>
        <taxon>Mycobacteriales</taxon>
        <taxon>Mycobacteriaceae</taxon>
        <taxon>Mycolicibacter</taxon>
    </lineage>
</organism>
<dbReference type="InterPro" id="IPR050553">
    <property type="entry name" value="Thioredoxin_ResA/DsbE_sf"/>
</dbReference>
<dbReference type="RefSeq" id="WP_224860270.1">
    <property type="nucleotide sequence ID" value="NZ_JAYJJT010000028.1"/>
</dbReference>
<dbReference type="PANTHER" id="PTHR42852:SF13">
    <property type="entry name" value="PROTEIN DIPZ"/>
    <property type="match status" value="1"/>
</dbReference>
<comment type="caution">
    <text evidence="1">The sequence shown here is derived from an EMBL/GenBank/DDBJ whole genome shotgun (WGS) entry which is preliminary data.</text>
</comment>
<protein>
    <submittedName>
        <fullName evidence="1">TlpA disulfide reductase family protein</fullName>
    </submittedName>
</protein>
<dbReference type="SUPFAM" id="SSF52833">
    <property type="entry name" value="Thioredoxin-like"/>
    <property type="match status" value="1"/>
</dbReference>